<sequence>MVISSVPLLIFSFPPTILSSTGGTGFFELSFFPNAPHLGSTNVSLIIQIKHNKSHEVMNTLKISLT</sequence>
<comment type="caution">
    <text evidence="1">The sequence shown here is derived from an EMBL/GenBank/DDBJ whole genome shotgun (WGS) entry which is preliminary data.</text>
</comment>
<dbReference type="EMBL" id="AUPC02000003">
    <property type="protein sequence ID" value="POG82889.1"/>
    <property type="molecule type" value="Genomic_DNA"/>
</dbReference>
<accession>A0A2P4QZ21</accession>
<name>A0A2P4QZ21_RHIID</name>
<organism evidence="1 2">
    <name type="scientific">Rhizophagus irregularis (strain DAOM 181602 / DAOM 197198 / MUCL 43194)</name>
    <name type="common">Arbuscular mycorrhizal fungus</name>
    <name type="synonym">Glomus intraradices</name>
    <dbReference type="NCBI Taxonomy" id="747089"/>
    <lineage>
        <taxon>Eukaryota</taxon>
        <taxon>Fungi</taxon>
        <taxon>Fungi incertae sedis</taxon>
        <taxon>Mucoromycota</taxon>
        <taxon>Glomeromycotina</taxon>
        <taxon>Glomeromycetes</taxon>
        <taxon>Glomerales</taxon>
        <taxon>Glomeraceae</taxon>
        <taxon>Rhizophagus</taxon>
    </lineage>
</organism>
<dbReference type="Proteomes" id="UP000018888">
    <property type="component" value="Unassembled WGS sequence"/>
</dbReference>
<evidence type="ECO:0000313" key="2">
    <source>
        <dbReference type="Proteomes" id="UP000018888"/>
    </source>
</evidence>
<dbReference type="AlphaFoldDB" id="A0A2P4QZ21"/>
<gene>
    <name evidence="1" type="ORF">GLOIN_2v1494637</name>
</gene>
<keyword evidence="2" id="KW-1185">Reference proteome</keyword>
<reference evidence="1 2" key="1">
    <citation type="journal article" date="2013" name="Proc. Natl. Acad. Sci. U.S.A.">
        <title>Genome of an arbuscular mycorrhizal fungus provides insight into the oldest plant symbiosis.</title>
        <authorList>
            <person name="Tisserant E."/>
            <person name="Malbreil M."/>
            <person name="Kuo A."/>
            <person name="Kohler A."/>
            <person name="Symeonidi A."/>
            <person name="Balestrini R."/>
            <person name="Charron P."/>
            <person name="Duensing N."/>
            <person name="Frei Dit Frey N."/>
            <person name="Gianinazzi-Pearson V."/>
            <person name="Gilbert L.B."/>
            <person name="Handa Y."/>
            <person name="Herr J.R."/>
            <person name="Hijri M."/>
            <person name="Koul R."/>
            <person name="Kawaguchi M."/>
            <person name="Krajinski F."/>
            <person name="Lammers P.J."/>
            <person name="Masclaux F.G."/>
            <person name="Murat C."/>
            <person name="Morin E."/>
            <person name="Ndikumana S."/>
            <person name="Pagni M."/>
            <person name="Petitpierre D."/>
            <person name="Requena N."/>
            <person name="Rosikiewicz P."/>
            <person name="Riley R."/>
            <person name="Saito K."/>
            <person name="San Clemente H."/>
            <person name="Shapiro H."/>
            <person name="van Tuinen D."/>
            <person name="Becard G."/>
            <person name="Bonfante P."/>
            <person name="Paszkowski U."/>
            <person name="Shachar-Hill Y.Y."/>
            <person name="Tuskan G.A."/>
            <person name="Young P.W."/>
            <person name="Sanders I.R."/>
            <person name="Henrissat B."/>
            <person name="Rensing S.A."/>
            <person name="Grigoriev I.V."/>
            <person name="Corradi N."/>
            <person name="Roux C."/>
            <person name="Martin F."/>
        </authorList>
    </citation>
    <scope>NUCLEOTIDE SEQUENCE [LARGE SCALE GENOMIC DNA]</scope>
    <source>
        <strain evidence="1 2">DAOM 197198</strain>
    </source>
</reference>
<reference evidence="1 2" key="2">
    <citation type="journal article" date="2018" name="New Phytol.">
        <title>High intraspecific genome diversity in the model arbuscular mycorrhizal symbiont Rhizophagus irregularis.</title>
        <authorList>
            <person name="Chen E.C.H."/>
            <person name="Morin E."/>
            <person name="Beaudet D."/>
            <person name="Noel J."/>
            <person name="Yildirir G."/>
            <person name="Ndikumana S."/>
            <person name="Charron P."/>
            <person name="St-Onge C."/>
            <person name="Giorgi J."/>
            <person name="Kruger M."/>
            <person name="Marton T."/>
            <person name="Ropars J."/>
            <person name="Grigoriev I.V."/>
            <person name="Hainaut M."/>
            <person name="Henrissat B."/>
            <person name="Roux C."/>
            <person name="Martin F."/>
            <person name="Corradi N."/>
        </authorList>
    </citation>
    <scope>NUCLEOTIDE SEQUENCE [LARGE SCALE GENOMIC DNA]</scope>
    <source>
        <strain evidence="1 2">DAOM 197198</strain>
    </source>
</reference>
<proteinExistence type="predicted"/>
<evidence type="ECO:0000313" key="1">
    <source>
        <dbReference type="EMBL" id="POG82889.1"/>
    </source>
</evidence>
<protein>
    <submittedName>
        <fullName evidence="1">Uncharacterized protein</fullName>
    </submittedName>
</protein>